<dbReference type="PANTHER" id="PTHR45848:SF4">
    <property type="entry name" value="DUAL SPECIFICITY PROTEIN PHOSPHATASE 12"/>
    <property type="match status" value="1"/>
</dbReference>
<dbReference type="InterPro" id="IPR029021">
    <property type="entry name" value="Prot-tyrosine_phosphatase-like"/>
</dbReference>
<keyword evidence="4" id="KW-0904">Protein phosphatase</keyword>
<dbReference type="Proteomes" id="UP001142055">
    <property type="component" value="Chromosome 2"/>
</dbReference>
<dbReference type="PANTHER" id="PTHR45848">
    <property type="entry name" value="DUAL SPECIFICITY PROTEIN PHOSPHATASE 12 FAMILY MEMBER"/>
    <property type="match status" value="1"/>
</dbReference>
<gene>
    <name evidence="5" type="ORF">RDWZM_005244</name>
</gene>
<sequence>MISYSKITPISSNYNRTEIRELIVEEPVQDEPEIVLLDSPKTNNELDVLNEPYPPIPLEIKLESYLQCIYKDIYLMTRPEEEIDYDQLEAYNIDMILHFGTKPPHLGKKRGVWCLKYEAYDDERFVLLNKFDGIIQDIKTLIKEKEPKFLFHCGCTNNSISSAIICAYLMKIIELQPNKVLDTIKSRGVGSTPRNSGLISQLFLYNQMGCELDRSNMRYRYMMMKHFQFIASKFIPTIVASTTDKIELLFPNIVRFLHDTDIPYPLHSSIVFYICKKCRKSLFTDLNEVKAFNWNESDAYENCSEKCTTIFVEPLIWMIEGKSINKFALTKNQILCPNIFCKALIGYYNTDGQICERQMGPIFGSKCEKHPNKAVNMFRILSIAIIKQQQK</sequence>
<reference evidence="5" key="1">
    <citation type="submission" date="2022-12" db="EMBL/GenBank/DDBJ databases">
        <title>Genome assemblies of Blomia tropicalis.</title>
        <authorList>
            <person name="Cui Y."/>
        </authorList>
    </citation>
    <scope>NUCLEOTIDE SEQUENCE</scope>
    <source>
        <tissue evidence="5">Adult mites</tissue>
    </source>
</reference>
<evidence type="ECO:0000313" key="5">
    <source>
        <dbReference type="EMBL" id="KAJ6219432.1"/>
    </source>
</evidence>
<comment type="similarity">
    <text evidence="1">Belongs to the protein-tyrosine phosphatase family. Non-receptor class dual specificity subfamily.</text>
</comment>
<evidence type="ECO:0000313" key="6">
    <source>
        <dbReference type="Proteomes" id="UP001142055"/>
    </source>
</evidence>
<comment type="caution">
    <text evidence="5">The sequence shown here is derived from an EMBL/GenBank/DDBJ whole genome shotgun (WGS) entry which is preliminary data.</text>
</comment>
<keyword evidence="6" id="KW-1185">Reference proteome</keyword>
<dbReference type="SUPFAM" id="SSF52799">
    <property type="entry name" value="(Phosphotyrosine protein) phosphatases II"/>
    <property type="match status" value="1"/>
</dbReference>
<keyword evidence="3" id="KW-0378">Hydrolase</keyword>
<evidence type="ECO:0000256" key="3">
    <source>
        <dbReference type="ARBA" id="ARBA00022801"/>
    </source>
</evidence>
<dbReference type="CDD" id="cd14498">
    <property type="entry name" value="DSP"/>
    <property type="match status" value="1"/>
</dbReference>
<dbReference type="Gene3D" id="3.90.190.10">
    <property type="entry name" value="Protein tyrosine phosphatase superfamily"/>
    <property type="match status" value="1"/>
</dbReference>
<organism evidence="5 6">
    <name type="scientific">Blomia tropicalis</name>
    <name type="common">Mite</name>
    <dbReference type="NCBI Taxonomy" id="40697"/>
    <lineage>
        <taxon>Eukaryota</taxon>
        <taxon>Metazoa</taxon>
        <taxon>Ecdysozoa</taxon>
        <taxon>Arthropoda</taxon>
        <taxon>Chelicerata</taxon>
        <taxon>Arachnida</taxon>
        <taxon>Acari</taxon>
        <taxon>Acariformes</taxon>
        <taxon>Sarcoptiformes</taxon>
        <taxon>Astigmata</taxon>
        <taxon>Glycyphagoidea</taxon>
        <taxon>Echimyopodidae</taxon>
        <taxon>Blomia</taxon>
    </lineage>
</organism>
<evidence type="ECO:0000256" key="2">
    <source>
        <dbReference type="ARBA" id="ARBA00013064"/>
    </source>
</evidence>
<proteinExistence type="inferred from homology"/>
<dbReference type="EC" id="3.1.3.48" evidence="2"/>
<protein>
    <recommendedName>
        <fullName evidence="2">protein-tyrosine-phosphatase</fullName>
        <ecNumber evidence="2">3.1.3.48</ecNumber>
    </recommendedName>
</protein>
<dbReference type="GO" id="GO:0008138">
    <property type="term" value="F:protein tyrosine/serine/threonine phosphatase activity"/>
    <property type="evidence" value="ECO:0007669"/>
    <property type="project" value="TreeGrafter"/>
</dbReference>
<dbReference type="AlphaFoldDB" id="A0A9Q0M7L7"/>
<evidence type="ECO:0000256" key="1">
    <source>
        <dbReference type="ARBA" id="ARBA00008601"/>
    </source>
</evidence>
<evidence type="ECO:0000256" key="4">
    <source>
        <dbReference type="ARBA" id="ARBA00022912"/>
    </source>
</evidence>
<dbReference type="GO" id="GO:0004725">
    <property type="term" value="F:protein tyrosine phosphatase activity"/>
    <property type="evidence" value="ECO:0007669"/>
    <property type="project" value="UniProtKB-EC"/>
</dbReference>
<dbReference type="EMBL" id="JAPWDV010000002">
    <property type="protein sequence ID" value="KAJ6219432.1"/>
    <property type="molecule type" value="Genomic_DNA"/>
</dbReference>
<name>A0A9Q0M7L7_BLOTA</name>
<accession>A0A9Q0M7L7</accession>